<sequence length="118" mass="12008">MANAGALPPPRSPSGESKSGGGGAPGQEPVFRNETVSQVGQDCSDHNVRFLTDTFAHSATDPTLEGEQSAQDNGVSRSADVSNAAPSDDMERSGRMSSANGENSSCEPPGAEAETSVL</sequence>
<dbReference type="EMBL" id="JAINUF010000008">
    <property type="protein sequence ID" value="KAJ8352351.1"/>
    <property type="molecule type" value="Genomic_DNA"/>
</dbReference>
<dbReference type="AlphaFoldDB" id="A0A9Q1F727"/>
<accession>A0A9Q1F727</accession>
<protein>
    <submittedName>
        <fullName evidence="2">Uncharacterized protein</fullName>
    </submittedName>
</protein>
<gene>
    <name evidence="2" type="ORF">SKAU_G00238270</name>
</gene>
<evidence type="ECO:0000313" key="2">
    <source>
        <dbReference type="EMBL" id="KAJ8352351.1"/>
    </source>
</evidence>
<proteinExistence type="predicted"/>
<feature type="compositionally biased region" description="Polar residues" evidence="1">
    <location>
        <begin position="95"/>
        <end position="106"/>
    </location>
</feature>
<dbReference type="Proteomes" id="UP001152622">
    <property type="component" value="Chromosome 8"/>
</dbReference>
<feature type="region of interest" description="Disordered" evidence="1">
    <location>
        <begin position="1"/>
        <end position="40"/>
    </location>
</feature>
<evidence type="ECO:0000313" key="3">
    <source>
        <dbReference type="Proteomes" id="UP001152622"/>
    </source>
</evidence>
<comment type="caution">
    <text evidence="2">The sequence shown here is derived from an EMBL/GenBank/DDBJ whole genome shotgun (WGS) entry which is preliminary data.</text>
</comment>
<organism evidence="2 3">
    <name type="scientific">Synaphobranchus kaupii</name>
    <name type="common">Kaup's arrowtooth eel</name>
    <dbReference type="NCBI Taxonomy" id="118154"/>
    <lineage>
        <taxon>Eukaryota</taxon>
        <taxon>Metazoa</taxon>
        <taxon>Chordata</taxon>
        <taxon>Craniata</taxon>
        <taxon>Vertebrata</taxon>
        <taxon>Euteleostomi</taxon>
        <taxon>Actinopterygii</taxon>
        <taxon>Neopterygii</taxon>
        <taxon>Teleostei</taxon>
        <taxon>Anguilliformes</taxon>
        <taxon>Synaphobranchidae</taxon>
        <taxon>Synaphobranchus</taxon>
    </lineage>
</organism>
<feature type="region of interest" description="Disordered" evidence="1">
    <location>
        <begin position="59"/>
        <end position="118"/>
    </location>
</feature>
<name>A0A9Q1F727_SYNKA</name>
<keyword evidence="3" id="KW-1185">Reference proteome</keyword>
<feature type="compositionally biased region" description="Polar residues" evidence="1">
    <location>
        <begin position="59"/>
        <end position="85"/>
    </location>
</feature>
<reference evidence="2" key="1">
    <citation type="journal article" date="2023" name="Science">
        <title>Genome structures resolve the early diversification of teleost fishes.</title>
        <authorList>
            <person name="Parey E."/>
            <person name="Louis A."/>
            <person name="Montfort J."/>
            <person name="Bouchez O."/>
            <person name="Roques C."/>
            <person name="Iampietro C."/>
            <person name="Lluch J."/>
            <person name="Castinel A."/>
            <person name="Donnadieu C."/>
            <person name="Desvignes T."/>
            <person name="Floi Bucao C."/>
            <person name="Jouanno E."/>
            <person name="Wen M."/>
            <person name="Mejri S."/>
            <person name="Dirks R."/>
            <person name="Jansen H."/>
            <person name="Henkel C."/>
            <person name="Chen W.J."/>
            <person name="Zahm M."/>
            <person name="Cabau C."/>
            <person name="Klopp C."/>
            <person name="Thompson A.W."/>
            <person name="Robinson-Rechavi M."/>
            <person name="Braasch I."/>
            <person name="Lecointre G."/>
            <person name="Bobe J."/>
            <person name="Postlethwait J.H."/>
            <person name="Berthelot C."/>
            <person name="Roest Crollius H."/>
            <person name="Guiguen Y."/>
        </authorList>
    </citation>
    <scope>NUCLEOTIDE SEQUENCE</scope>
    <source>
        <strain evidence="2">WJC10195</strain>
    </source>
</reference>
<evidence type="ECO:0000256" key="1">
    <source>
        <dbReference type="SAM" id="MobiDB-lite"/>
    </source>
</evidence>